<dbReference type="EMBL" id="JAEFBJ010000006">
    <property type="protein sequence ID" value="KAG7600583.1"/>
    <property type="molecule type" value="Genomic_DNA"/>
</dbReference>
<keyword evidence="1" id="KW-0812">Transmembrane</keyword>
<feature type="transmembrane region" description="Helical" evidence="1">
    <location>
        <begin position="15"/>
        <end position="33"/>
    </location>
</feature>
<proteinExistence type="predicted"/>
<feature type="transmembrane region" description="Helical" evidence="1">
    <location>
        <begin position="45"/>
        <end position="78"/>
    </location>
</feature>
<evidence type="ECO:0000313" key="3">
    <source>
        <dbReference type="Proteomes" id="UP000694251"/>
    </source>
</evidence>
<gene>
    <name evidence="2" type="ORF">ISN44_As06g046690</name>
</gene>
<keyword evidence="1" id="KW-1133">Transmembrane helix</keyword>
<organism evidence="2 3">
    <name type="scientific">Arabidopsis suecica</name>
    <name type="common">Swedish thale-cress</name>
    <name type="synonym">Cardaminopsis suecica</name>
    <dbReference type="NCBI Taxonomy" id="45249"/>
    <lineage>
        <taxon>Eukaryota</taxon>
        <taxon>Viridiplantae</taxon>
        <taxon>Streptophyta</taxon>
        <taxon>Embryophyta</taxon>
        <taxon>Tracheophyta</taxon>
        <taxon>Spermatophyta</taxon>
        <taxon>Magnoliopsida</taxon>
        <taxon>eudicotyledons</taxon>
        <taxon>Gunneridae</taxon>
        <taxon>Pentapetalae</taxon>
        <taxon>rosids</taxon>
        <taxon>malvids</taxon>
        <taxon>Brassicales</taxon>
        <taxon>Brassicaceae</taxon>
        <taxon>Camelineae</taxon>
        <taxon>Arabidopsis</taxon>
    </lineage>
</organism>
<keyword evidence="3" id="KW-1185">Reference proteome</keyword>
<comment type="caution">
    <text evidence="2">The sequence shown here is derived from an EMBL/GenBank/DDBJ whole genome shotgun (WGS) entry which is preliminary data.</text>
</comment>
<reference evidence="2 3" key="1">
    <citation type="submission" date="2020-12" db="EMBL/GenBank/DDBJ databases">
        <title>Concerted genomic and epigenomic changes stabilize Arabidopsis allopolyploids.</title>
        <authorList>
            <person name="Chen Z."/>
        </authorList>
    </citation>
    <scope>NUCLEOTIDE SEQUENCE [LARGE SCALE GENOMIC DNA]</scope>
    <source>
        <strain evidence="2">As9502</strain>
        <tissue evidence="2">Leaf</tissue>
    </source>
</reference>
<dbReference type="Proteomes" id="UP000694251">
    <property type="component" value="Chromosome 6"/>
</dbReference>
<evidence type="ECO:0000256" key="1">
    <source>
        <dbReference type="SAM" id="Phobius"/>
    </source>
</evidence>
<dbReference type="AlphaFoldDB" id="A0A8T2CSD1"/>
<name>A0A8T2CSD1_ARASU</name>
<protein>
    <submittedName>
        <fullName evidence="2">Uncharacterized protein</fullName>
    </submittedName>
</protein>
<sequence>MASFIPASVAYSEPLAGFFLASLGFSSEVGRLLSGIDRITRRWLALGSLTVLLVPLFVFSFYLLGSVLVVTFVAIISVSFPTRPLSLQFTKIIQGIRDFS</sequence>
<evidence type="ECO:0000313" key="2">
    <source>
        <dbReference type="EMBL" id="KAG7600583.1"/>
    </source>
</evidence>
<keyword evidence="1" id="KW-0472">Membrane</keyword>
<accession>A0A8T2CSD1</accession>